<gene>
    <name evidence="2" type="ORF">C7449_106282</name>
</gene>
<reference evidence="2 3" key="1">
    <citation type="submission" date="2018-04" db="EMBL/GenBank/DDBJ databases">
        <title>Genomic Encyclopedia of Type Strains, Phase IV (KMG-IV): sequencing the most valuable type-strain genomes for metagenomic binning, comparative biology and taxonomic classification.</title>
        <authorList>
            <person name="Goeker M."/>
        </authorList>
    </citation>
    <scope>NUCLEOTIDE SEQUENCE [LARGE SCALE GENOMIC DNA]</scope>
    <source>
        <strain evidence="2 3">DSM 7138</strain>
    </source>
</reference>
<evidence type="ECO:0000256" key="1">
    <source>
        <dbReference type="SAM" id="MobiDB-lite"/>
    </source>
</evidence>
<evidence type="ECO:0000313" key="3">
    <source>
        <dbReference type="Proteomes" id="UP000241247"/>
    </source>
</evidence>
<protein>
    <submittedName>
        <fullName evidence="2">Uncharacterized protein DUF982</fullName>
    </submittedName>
</protein>
<feature type="compositionally biased region" description="Basic and acidic residues" evidence="1">
    <location>
        <begin position="92"/>
        <end position="101"/>
    </location>
</feature>
<feature type="region of interest" description="Disordered" evidence="1">
    <location>
        <begin position="82"/>
        <end position="101"/>
    </location>
</feature>
<dbReference type="RefSeq" id="WP_108003913.1">
    <property type="nucleotide sequence ID" value="NZ_JBHEEX010000005.1"/>
</dbReference>
<keyword evidence="3" id="KW-1185">Reference proteome</keyword>
<name>A0A2T5B3Q5_MYCDI</name>
<dbReference type="InterPro" id="IPR010385">
    <property type="entry name" value="DUF982"/>
</dbReference>
<dbReference type="OrthoDB" id="8420210at2"/>
<proteinExistence type="predicted"/>
<sequence length="101" mass="11522">MRIPDLPWSNPLSVRLQNGTYHLFKSPYDALDFLENEWPLRHGRNYERAVRLCRSALERTTPLAVGREAFVAACLEAGLHVTTPPPAGYLAHPERNATQRR</sequence>
<organism evidence="2 3">
    <name type="scientific">Mycoplana dimorpha</name>
    <dbReference type="NCBI Taxonomy" id="28320"/>
    <lineage>
        <taxon>Bacteria</taxon>
        <taxon>Pseudomonadati</taxon>
        <taxon>Pseudomonadota</taxon>
        <taxon>Alphaproteobacteria</taxon>
        <taxon>Hyphomicrobiales</taxon>
        <taxon>Rhizobiaceae</taxon>
        <taxon>Mycoplana</taxon>
    </lineage>
</organism>
<dbReference type="AlphaFoldDB" id="A0A2T5B3Q5"/>
<dbReference type="EMBL" id="PZZZ01000006">
    <property type="protein sequence ID" value="PTM93596.1"/>
    <property type="molecule type" value="Genomic_DNA"/>
</dbReference>
<accession>A0A2T5B3Q5</accession>
<dbReference type="Proteomes" id="UP000241247">
    <property type="component" value="Unassembled WGS sequence"/>
</dbReference>
<dbReference type="Gene3D" id="6.10.250.730">
    <property type="match status" value="1"/>
</dbReference>
<evidence type="ECO:0000313" key="2">
    <source>
        <dbReference type="EMBL" id="PTM93596.1"/>
    </source>
</evidence>
<comment type="caution">
    <text evidence="2">The sequence shown here is derived from an EMBL/GenBank/DDBJ whole genome shotgun (WGS) entry which is preliminary data.</text>
</comment>
<dbReference type="Pfam" id="PF06169">
    <property type="entry name" value="DUF982"/>
    <property type="match status" value="1"/>
</dbReference>